<dbReference type="Proteomes" id="UP000792457">
    <property type="component" value="Unassembled WGS sequence"/>
</dbReference>
<evidence type="ECO:0000259" key="3">
    <source>
        <dbReference type="PROSITE" id="PS51915"/>
    </source>
</evidence>
<gene>
    <name evidence="4" type="ORF">J437_LFUL016405</name>
</gene>
<reference evidence="4" key="1">
    <citation type="submission" date="2013-04" db="EMBL/GenBank/DDBJ databases">
        <authorList>
            <person name="Qu J."/>
            <person name="Murali S.C."/>
            <person name="Bandaranaike D."/>
            <person name="Bellair M."/>
            <person name="Blankenburg K."/>
            <person name="Chao H."/>
            <person name="Dinh H."/>
            <person name="Doddapaneni H."/>
            <person name="Downs B."/>
            <person name="Dugan-Rocha S."/>
            <person name="Elkadiri S."/>
            <person name="Gnanaolivu R.D."/>
            <person name="Hernandez B."/>
            <person name="Javaid M."/>
            <person name="Jayaseelan J.C."/>
            <person name="Lee S."/>
            <person name="Li M."/>
            <person name="Ming W."/>
            <person name="Munidasa M."/>
            <person name="Muniz J."/>
            <person name="Nguyen L."/>
            <person name="Ongeri F."/>
            <person name="Osuji N."/>
            <person name="Pu L.-L."/>
            <person name="Puazo M."/>
            <person name="Qu C."/>
            <person name="Quiroz J."/>
            <person name="Raj R."/>
            <person name="Weissenberger G."/>
            <person name="Xin Y."/>
            <person name="Zou X."/>
            <person name="Han Y."/>
            <person name="Richards S."/>
            <person name="Worley K."/>
            <person name="Muzny D."/>
            <person name="Gibbs R."/>
        </authorList>
    </citation>
    <scope>NUCLEOTIDE SEQUENCE</scope>
    <source>
        <strain evidence="4">Sampled in the wild</strain>
    </source>
</reference>
<accession>A0A8K0PAF8</accession>
<dbReference type="OrthoDB" id="10655590at2759"/>
<feature type="binding site" evidence="1">
    <location>
        <position position="61"/>
    </location>
    <ligand>
        <name>Zn(2+)</name>
        <dbReference type="ChEBI" id="CHEBI:29105"/>
    </ligand>
</feature>
<dbReference type="PROSITE" id="PS51915">
    <property type="entry name" value="ZAD"/>
    <property type="match status" value="1"/>
</dbReference>
<sequence>MVEIRMHLENSCRLCLNKKGEFFKLFCSNQEEVSLADELTSLLNFQLIQKDHLPQSICSNCYKIQSFFKEFRQKCTEVNEYFNRQLECQENVFGDITMRPEKFIGYGENSITETDKSRNSTLTLGEGPSSIAEDPVAFLNLNYDENLDELRSNFICGQGLRDDIPGKIIMQNNEESGDISNNKPQRRHYEDRPENIPKYKDEFTSPEFILSRVKIEMCCDEDSEVQVDCPERMANSSNKNNNELNVRKDLYTGDCVRIGENSHNYGQHVYNGGTVSEPYQAVNEYSRAHSEFPRDIMEVHARRRSGIPEIDNRPKMIKHEGGGIYDTPVPESRSYDQLDPQYVPDQSYLSYGINNFQNPSMGLTTLYLQMGGNPGVHYNTPTEDWSCRLNGEKKVKYRRLTPEQRRAHALRQARNRANETPEQRERRRRANAERNALRRANMTPEQLQKSRQIHAQRERERRRRLKEARRSRTVLIDRFNKVIKKALENQEDPT</sequence>
<evidence type="ECO:0000256" key="1">
    <source>
        <dbReference type="PROSITE-ProRule" id="PRU01263"/>
    </source>
</evidence>
<feature type="region of interest" description="Disordered" evidence="2">
    <location>
        <begin position="312"/>
        <end position="338"/>
    </location>
</feature>
<feature type="domain" description="ZAD" evidence="3">
    <location>
        <begin position="10"/>
        <end position="85"/>
    </location>
</feature>
<name>A0A8K0PAF8_LADFU</name>
<keyword evidence="1" id="KW-0863">Zinc-finger</keyword>
<feature type="region of interest" description="Disordered" evidence="2">
    <location>
        <begin position="404"/>
        <end position="468"/>
    </location>
</feature>
<dbReference type="GO" id="GO:0005634">
    <property type="term" value="C:nucleus"/>
    <property type="evidence" value="ECO:0007669"/>
    <property type="project" value="InterPro"/>
</dbReference>
<evidence type="ECO:0000313" key="5">
    <source>
        <dbReference type="Proteomes" id="UP000792457"/>
    </source>
</evidence>
<keyword evidence="1" id="KW-0479">Metal-binding</keyword>
<dbReference type="Gene3D" id="3.40.1800.20">
    <property type="match status" value="1"/>
</dbReference>
<organism evidence="4 5">
    <name type="scientific">Ladona fulva</name>
    <name type="common">Scarce chaser dragonfly</name>
    <name type="synonym">Libellula fulva</name>
    <dbReference type="NCBI Taxonomy" id="123851"/>
    <lineage>
        <taxon>Eukaryota</taxon>
        <taxon>Metazoa</taxon>
        <taxon>Ecdysozoa</taxon>
        <taxon>Arthropoda</taxon>
        <taxon>Hexapoda</taxon>
        <taxon>Insecta</taxon>
        <taxon>Pterygota</taxon>
        <taxon>Palaeoptera</taxon>
        <taxon>Odonata</taxon>
        <taxon>Epiprocta</taxon>
        <taxon>Anisoptera</taxon>
        <taxon>Libelluloidea</taxon>
        <taxon>Libellulidae</taxon>
        <taxon>Ladona</taxon>
    </lineage>
</organism>
<dbReference type="InterPro" id="IPR012934">
    <property type="entry name" value="Znf_AD"/>
</dbReference>
<reference evidence="4" key="2">
    <citation type="submission" date="2017-10" db="EMBL/GenBank/DDBJ databases">
        <title>Ladona fulva Genome sequencing and assembly.</title>
        <authorList>
            <person name="Murali S."/>
            <person name="Richards S."/>
            <person name="Bandaranaike D."/>
            <person name="Bellair M."/>
            <person name="Blankenburg K."/>
            <person name="Chao H."/>
            <person name="Dinh H."/>
            <person name="Doddapaneni H."/>
            <person name="Dugan-Rocha S."/>
            <person name="Elkadiri S."/>
            <person name="Gnanaolivu R."/>
            <person name="Hernandez B."/>
            <person name="Skinner E."/>
            <person name="Javaid M."/>
            <person name="Lee S."/>
            <person name="Li M."/>
            <person name="Ming W."/>
            <person name="Munidasa M."/>
            <person name="Muniz J."/>
            <person name="Nguyen L."/>
            <person name="Hughes D."/>
            <person name="Osuji N."/>
            <person name="Pu L.-L."/>
            <person name="Puazo M."/>
            <person name="Qu C."/>
            <person name="Quiroz J."/>
            <person name="Raj R."/>
            <person name="Weissenberger G."/>
            <person name="Xin Y."/>
            <person name="Zou X."/>
            <person name="Han Y."/>
            <person name="Worley K."/>
            <person name="Muzny D."/>
            <person name="Gibbs R."/>
        </authorList>
    </citation>
    <scope>NUCLEOTIDE SEQUENCE</scope>
    <source>
        <strain evidence="4">Sampled in the wild</strain>
    </source>
</reference>
<keyword evidence="5" id="KW-1185">Reference proteome</keyword>
<feature type="compositionally biased region" description="Basic and acidic residues" evidence="2">
    <location>
        <begin position="312"/>
        <end position="321"/>
    </location>
</feature>
<evidence type="ECO:0000256" key="2">
    <source>
        <dbReference type="SAM" id="MobiDB-lite"/>
    </source>
</evidence>
<comment type="caution">
    <text evidence="4">The sequence shown here is derived from an EMBL/GenBank/DDBJ whole genome shotgun (WGS) entry which is preliminary data.</text>
</comment>
<dbReference type="SUPFAM" id="SSF57716">
    <property type="entry name" value="Glucocorticoid receptor-like (DNA-binding domain)"/>
    <property type="match status" value="1"/>
</dbReference>
<feature type="compositionally biased region" description="Basic and acidic residues" evidence="2">
    <location>
        <begin position="416"/>
        <end position="436"/>
    </location>
</feature>
<keyword evidence="1" id="KW-0862">Zinc</keyword>
<proteinExistence type="predicted"/>
<dbReference type="EMBL" id="KZ309035">
    <property type="protein sequence ID" value="KAG8236494.1"/>
    <property type="molecule type" value="Genomic_DNA"/>
</dbReference>
<dbReference type="GO" id="GO:0008270">
    <property type="term" value="F:zinc ion binding"/>
    <property type="evidence" value="ECO:0007669"/>
    <property type="project" value="UniProtKB-UniRule"/>
</dbReference>
<feature type="binding site" evidence="1">
    <location>
        <position position="15"/>
    </location>
    <ligand>
        <name>Zn(2+)</name>
        <dbReference type="ChEBI" id="CHEBI:29105"/>
    </ligand>
</feature>
<dbReference type="Pfam" id="PF07776">
    <property type="entry name" value="zf-AD"/>
    <property type="match status" value="1"/>
</dbReference>
<evidence type="ECO:0000313" key="4">
    <source>
        <dbReference type="EMBL" id="KAG8236494.1"/>
    </source>
</evidence>
<dbReference type="SMART" id="SM00868">
    <property type="entry name" value="zf-AD"/>
    <property type="match status" value="1"/>
</dbReference>
<protein>
    <recommendedName>
        <fullName evidence="3">ZAD domain-containing protein</fullName>
    </recommendedName>
</protein>
<feature type="binding site" evidence="1">
    <location>
        <position position="12"/>
    </location>
    <ligand>
        <name>Zn(2+)</name>
        <dbReference type="ChEBI" id="CHEBI:29105"/>
    </ligand>
</feature>
<feature type="binding site" evidence="1">
    <location>
        <position position="58"/>
    </location>
    <ligand>
        <name>Zn(2+)</name>
        <dbReference type="ChEBI" id="CHEBI:29105"/>
    </ligand>
</feature>
<dbReference type="AlphaFoldDB" id="A0A8K0PAF8"/>